<evidence type="ECO:0000259" key="8">
    <source>
        <dbReference type="PROSITE" id="PS50928"/>
    </source>
</evidence>
<proteinExistence type="inferred from homology"/>
<keyword evidence="6 7" id="KW-0472">Membrane</keyword>
<keyword evidence="5 7" id="KW-1133">Transmembrane helix</keyword>
<evidence type="ECO:0000313" key="9">
    <source>
        <dbReference type="EMBL" id="PWE13947.1"/>
    </source>
</evidence>
<dbReference type="AlphaFoldDB" id="A0A2U2BJ00"/>
<evidence type="ECO:0000256" key="6">
    <source>
        <dbReference type="ARBA" id="ARBA00023136"/>
    </source>
</evidence>
<dbReference type="InterPro" id="IPR035906">
    <property type="entry name" value="MetI-like_sf"/>
</dbReference>
<keyword evidence="4 7" id="KW-0812">Transmembrane</keyword>
<feature type="transmembrane region" description="Helical" evidence="7">
    <location>
        <begin position="69"/>
        <end position="88"/>
    </location>
</feature>
<feature type="transmembrane region" description="Helical" evidence="7">
    <location>
        <begin position="126"/>
        <end position="144"/>
    </location>
</feature>
<dbReference type="Pfam" id="PF00528">
    <property type="entry name" value="BPD_transp_1"/>
    <property type="match status" value="1"/>
</dbReference>
<feature type="transmembrane region" description="Helical" evidence="7">
    <location>
        <begin position="100"/>
        <end position="120"/>
    </location>
</feature>
<dbReference type="GO" id="GO:0005886">
    <property type="term" value="C:plasma membrane"/>
    <property type="evidence" value="ECO:0007669"/>
    <property type="project" value="UniProtKB-SubCell"/>
</dbReference>
<feature type="transmembrane region" description="Helical" evidence="7">
    <location>
        <begin position="172"/>
        <end position="197"/>
    </location>
</feature>
<evidence type="ECO:0000256" key="1">
    <source>
        <dbReference type="ARBA" id="ARBA00004651"/>
    </source>
</evidence>
<reference evidence="9 10" key="1">
    <citation type="submission" date="2018-05" db="EMBL/GenBank/DDBJ databases">
        <title>Genome Sequence of an Efficient Indole-Degrading Bacterium, Alcaligenes sp.YBY.</title>
        <authorList>
            <person name="Yang B."/>
        </authorList>
    </citation>
    <scope>NUCLEOTIDE SEQUENCE [LARGE SCALE GENOMIC DNA]</scope>
    <source>
        <strain evidence="9 10">YBY</strain>
    </source>
</reference>
<feature type="domain" description="ABC transmembrane type-1" evidence="8">
    <location>
        <begin position="62"/>
        <end position="242"/>
    </location>
</feature>
<evidence type="ECO:0000256" key="3">
    <source>
        <dbReference type="ARBA" id="ARBA00022475"/>
    </source>
</evidence>
<dbReference type="RefSeq" id="WP_109089215.1">
    <property type="nucleotide sequence ID" value="NZ_QEXO01000003.1"/>
</dbReference>
<accession>A0A2U2BJ00</accession>
<keyword evidence="3" id="KW-1003">Cell membrane</keyword>
<dbReference type="GO" id="GO:0055085">
    <property type="term" value="P:transmembrane transport"/>
    <property type="evidence" value="ECO:0007669"/>
    <property type="project" value="InterPro"/>
</dbReference>
<dbReference type="PROSITE" id="PS50928">
    <property type="entry name" value="ABC_TM1"/>
    <property type="match status" value="1"/>
</dbReference>
<dbReference type="SUPFAM" id="SSF161098">
    <property type="entry name" value="MetI-like"/>
    <property type="match status" value="1"/>
</dbReference>
<feature type="transmembrane region" description="Helical" evidence="7">
    <location>
        <begin position="224"/>
        <end position="243"/>
    </location>
</feature>
<dbReference type="Gene3D" id="1.10.3720.10">
    <property type="entry name" value="MetI-like"/>
    <property type="match status" value="1"/>
</dbReference>
<evidence type="ECO:0000256" key="2">
    <source>
        <dbReference type="ARBA" id="ARBA00022448"/>
    </source>
</evidence>
<dbReference type="PANTHER" id="PTHR30151:SF0">
    <property type="entry name" value="ABC TRANSPORTER PERMEASE PROTEIN MJ0413-RELATED"/>
    <property type="match status" value="1"/>
</dbReference>
<comment type="subcellular location">
    <subcellularLocation>
        <location evidence="1 7">Cell membrane</location>
        <topology evidence="1 7">Multi-pass membrane protein</topology>
    </subcellularLocation>
</comment>
<name>A0A2U2BJ00_ALCFA</name>
<dbReference type="CDD" id="cd06261">
    <property type="entry name" value="TM_PBP2"/>
    <property type="match status" value="1"/>
</dbReference>
<comment type="similarity">
    <text evidence="7">Belongs to the binding-protein-dependent transport system permease family.</text>
</comment>
<keyword evidence="2 7" id="KW-0813">Transport</keyword>
<organism evidence="9 10">
    <name type="scientific">Alcaligenes faecalis</name>
    <dbReference type="NCBI Taxonomy" id="511"/>
    <lineage>
        <taxon>Bacteria</taxon>
        <taxon>Pseudomonadati</taxon>
        <taxon>Pseudomonadota</taxon>
        <taxon>Betaproteobacteria</taxon>
        <taxon>Burkholderiales</taxon>
        <taxon>Alcaligenaceae</taxon>
        <taxon>Alcaligenes</taxon>
    </lineage>
</organism>
<dbReference type="Proteomes" id="UP000245216">
    <property type="component" value="Unassembled WGS sequence"/>
</dbReference>
<evidence type="ECO:0000256" key="4">
    <source>
        <dbReference type="ARBA" id="ARBA00022692"/>
    </source>
</evidence>
<protein>
    <submittedName>
        <fullName evidence="9">ABC transporter permease</fullName>
    </submittedName>
</protein>
<reference evidence="9 10" key="2">
    <citation type="submission" date="2018-05" db="EMBL/GenBank/DDBJ databases">
        <authorList>
            <person name="Lanie J.A."/>
            <person name="Ng W.-L."/>
            <person name="Kazmierczak K.M."/>
            <person name="Andrzejewski T.M."/>
            <person name="Davidsen T.M."/>
            <person name="Wayne K.J."/>
            <person name="Tettelin H."/>
            <person name="Glass J.I."/>
            <person name="Rusch D."/>
            <person name="Podicherti R."/>
            <person name="Tsui H.-C.T."/>
            <person name="Winkler M.E."/>
        </authorList>
    </citation>
    <scope>NUCLEOTIDE SEQUENCE [LARGE SCALE GENOMIC DNA]</scope>
    <source>
        <strain evidence="9 10">YBY</strain>
    </source>
</reference>
<dbReference type="EMBL" id="QEXO01000003">
    <property type="protein sequence ID" value="PWE13947.1"/>
    <property type="molecule type" value="Genomic_DNA"/>
</dbReference>
<dbReference type="PANTHER" id="PTHR30151">
    <property type="entry name" value="ALKANE SULFONATE ABC TRANSPORTER-RELATED, MEMBRANE SUBUNIT"/>
    <property type="match status" value="1"/>
</dbReference>
<gene>
    <name evidence="9" type="ORF">DF183_12355</name>
</gene>
<evidence type="ECO:0000313" key="10">
    <source>
        <dbReference type="Proteomes" id="UP000245216"/>
    </source>
</evidence>
<evidence type="ECO:0000256" key="7">
    <source>
        <dbReference type="RuleBase" id="RU363032"/>
    </source>
</evidence>
<evidence type="ECO:0000256" key="5">
    <source>
        <dbReference type="ARBA" id="ARBA00022989"/>
    </source>
</evidence>
<comment type="caution">
    <text evidence="9">The sequence shown here is derived from an EMBL/GenBank/DDBJ whole genome shotgun (WGS) entry which is preliminary data.</text>
</comment>
<dbReference type="STRING" id="511.UZ73_12575"/>
<sequence>MKTRSYLTARSSRAWGVAGVLLILLCWQISAMFLGPLLMASPIETARAIPRLMMSGHFLNDAGASLLRVAIGVSVGCSIGFTLGILAAHSPRLRGLLEPLRWLLMAIPPVVVVVLAMLWFGLGSGMVIFMTVLMMVPGMYVNTVKGMLQVDRDLIEMSHVYRFGWWRRLRHLYLPSLTAPLTAALLIACCGGVRLVVMAEVLGAESGAGYALANARSTFDSAELYAWVVLILGLVAAIEFVLLQPLQRRLGQWREDSHA</sequence>
<dbReference type="InterPro" id="IPR000515">
    <property type="entry name" value="MetI-like"/>
</dbReference>